<dbReference type="InParanoid" id="A0A6J2RAU9"/>
<comment type="catalytic activity">
    <reaction evidence="12">
        <text>L-ornithine(in) = L-ornithine(out)</text>
        <dbReference type="Rhea" id="RHEA:71199"/>
        <dbReference type="ChEBI" id="CHEBI:46911"/>
    </reaction>
</comment>
<evidence type="ECO:0000256" key="6">
    <source>
        <dbReference type="ARBA" id="ARBA00022970"/>
    </source>
</evidence>
<keyword evidence="4" id="KW-1003">Cell membrane</keyword>
<keyword evidence="15" id="KW-1185">Reference proteome</keyword>
<dbReference type="GO" id="GO:0097638">
    <property type="term" value="P:L-arginine import across plasma membrane"/>
    <property type="evidence" value="ECO:0007669"/>
    <property type="project" value="TreeGrafter"/>
</dbReference>
<feature type="transmembrane region" description="Helical" evidence="13">
    <location>
        <begin position="266"/>
        <end position="286"/>
    </location>
</feature>
<evidence type="ECO:0000256" key="10">
    <source>
        <dbReference type="ARBA" id="ARBA00034422"/>
    </source>
</evidence>
<evidence type="ECO:0000256" key="13">
    <source>
        <dbReference type="SAM" id="Phobius"/>
    </source>
</evidence>
<dbReference type="GO" id="GO:0005886">
    <property type="term" value="C:plasma membrane"/>
    <property type="evidence" value="ECO:0007669"/>
    <property type="project" value="UniProtKB-SubCell"/>
</dbReference>
<evidence type="ECO:0000256" key="3">
    <source>
        <dbReference type="ARBA" id="ARBA00022448"/>
    </source>
</evidence>
<organism evidence="15 16">
    <name type="scientific">Cottoperca gobio</name>
    <name type="common">Frogmouth</name>
    <name type="synonym">Aphritis gobio</name>
    <dbReference type="NCBI Taxonomy" id="56716"/>
    <lineage>
        <taxon>Eukaryota</taxon>
        <taxon>Metazoa</taxon>
        <taxon>Chordata</taxon>
        <taxon>Craniata</taxon>
        <taxon>Vertebrata</taxon>
        <taxon>Euteleostomi</taxon>
        <taxon>Actinopterygii</taxon>
        <taxon>Neopterygii</taxon>
        <taxon>Teleostei</taxon>
        <taxon>Neoteleostei</taxon>
        <taxon>Acanthomorphata</taxon>
        <taxon>Eupercaria</taxon>
        <taxon>Perciformes</taxon>
        <taxon>Notothenioidei</taxon>
        <taxon>Bovichtidae</taxon>
        <taxon>Cottoperca</taxon>
    </lineage>
</organism>
<feature type="transmembrane region" description="Helical" evidence="13">
    <location>
        <begin position="394"/>
        <end position="414"/>
    </location>
</feature>
<keyword evidence="9" id="KW-0325">Glycoprotein</keyword>
<dbReference type="GO" id="GO:0061459">
    <property type="term" value="F:L-arginine transmembrane transporter activity"/>
    <property type="evidence" value="ECO:0007669"/>
    <property type="project" value="TreeGrafter"/>
</dbReference>
<feature type="transmembrane region" description="Helical" evidence="13">
    <location>
        <begin position="108"/>
        <end position="132"/>
    </location>
</feature>
<evidence type="ECO:0000256" key="11">
    <source>
        <dbReference type="ARBA" id="ARBA00034423"/>
    </source>
</evidence>
<dbReference type="InterPro" id="IPR002293">
    <property type="entry name" value="AA/rel_permease1"/>
</dbReference>
<dbReference type="Pfam" id="PF13906">
    <property type="entry name" value="AA_permease_C"/>
    <property type="match status" value="1"/>
</dbReference>
<feature type="transmembrane region" description="Helical" evidence="13">
    <location>
        <begin position="504"/>
        <end position="525"/>
    </location>
</feature>
<dbReference type="Proteomes" id="UP000504630">
    <property type="component" value="Chromosome 15"/>
</dbReference>
<comment type="subcellular location">
    <subcellularLocation>
        <location evidence="1">Cell membrane</location>
        <topology evidence="1">Multi-pass membrane protein</topology>
    </subcellularLocation>
</comment>
<proteinExistence type="inferred from homology"/>
<evidence type="ECO:0000313" key="16">
    <source>
        <dbReference type="RefSeq" id="XP_029306415.1"/>
    </source>
</evidence>
<feature type="transmembrane region" description="Helical" evidence="13">
    <location>
        <begin position="298"/>
        <end position="327"/>
    </location>
</feature>
<evidence type="ECO:0000256" key="7">
    <source>
        <dbReference type="ARBA" id="ARBA00022989"/>
    </source>
</evidence>
<dbReference type="PIRSF" id="PIRSF006060">
    <property type="entry name" value="AA_transporter"/>
    <property type="match status" value="1"/>
</dbReference>
<feature type="transmembrane region" description="Helical" evidence="13">
    <location>
        <begin position="347"/>
        <end position="373"/>
    </location>
</feature>
<feature type="transmembrane region" description="Helical" evidence="13">
    <location>
        <begin position="43"/>
        <end position="63"/>
    </location>
</feature>
<dbReference type="GO" id="GO:0000064">
    <property type="term" value="F:L-ornithine transmembrane transporter activity"/>
    <property type="evidence" value="ECO:0007669"/>
    <property type="project" value="TreeGrafter"/>
</dbReference>
<dbReference type="AlphaFoldDB" id="A0A6J2RAU9"/>
<dbReference type="RefSeq" id="XP_029306415.1">
    <property type="nucleotide sequence ID" value="XM_029450555.1"/>
</dbReference>
<dbReference type="OrthoDB" id="3900342at2759"/>
<keyword evidence="5 13" id="KW-0812">Transmembrane</keyword>
<keyword evidence="6" id="KW-0029">Amino-acid transport</keyword>
<feature type="transmembrane region" description="Helical" evidence="13">
    <location>
        <begin position="75"/>
        <end position="96"/>
    </location>
</feature>
<keyword evidence="8 13" id="KW-0472">Membrane</keyword>
<comment type="catalytic activity">
    <reaction evidence="11">
        <text>L-arginine(in) = L-arginine(out)</text>
        <dbReference type="Rhea" id="RHEA:32143"/>
        <dbReference type="ChEBI" id="CHEBI:32682"/>
    </reaction>
</comment>
<dbReference type="GO" id="GO:0015189">
    <property type="term" value="F:L-lysine transmembrane transporter activity"/>
    <property type="evidence" value="ECO:0007669"/>
    <property type="project" value="TreeGrafter"/>
</dbReference>
<dbReference type="GeneID" id="115020486"/>
<evidence type="ECO:0000256" key="5">
    <source>
        <dbReference type="ARBA" id="ARBA00022692"/>
    </source>
</evidence>
<feature type="domain" description="Cationic amino acid transporter C-terminal" evidence="14">
    <location>
        <begin position="567"/>
        <end position="607"/>
    </location>
</feature>
<dbReference type="FunFam" id="1.20.1740.10:FF:000009">
    <property type="entry name" value="Low affinity cationic amino acid transporter 2"/>
    <property type="match status" value="1"/>
</dbReference>
<protein>
    <submittedName>
        <fullName evidence="16">Cationic amino acid transporter 2-like isoform X1</fullName>
    </submittedName>
</protein>
<feature type="transmembrane region" description="Helical" evidence="13">
    <location>
        <begin position="196"/>
        <end position="218"/>
    </location>
</feature>
<name>A0A6J2RAU9_COTGO</name>
<keyword evidence="7 13" id="KW-1133">Transmembrane helix</keyword>
<feature type="transmembrane region" description="Helical" evidence="13">
    <location>
        <begin position="474"/>
        <end position="492"/>
    </location>
</feature>
<gene>
    <name evidence="16" type="primary">LOC115020486</name>
</gene>
<sequence>MAGRAADIRNSWAKVLRFIQSLNRKKPLEPEGEESNFCRCLTILDLVGLGVGSTLGAGVYVLSGEVAREVAGPSIIISFLVAALASVFAGLCYAEFGARVPKTGSAYLYSYVTVGEVWAFVTGWNLLLSYVIGTSSVAKAWTGTFDGLIDNVIADTLGKHTPMDSLGLAPYPDFFAAGLIMLLAGILAYGVKESVVLNIVFTAVNVTILIFIIISGFIKGDINNWRISQETILNATRHMENLAVTQNETVDFGNGGFFSFGFDGTVTGVATCFYAFVGFDCIATAGEEVQNPQKAIPLGIMASLLICFLAYFGVSAAVTLMMPYYLLDSHSPLPVAFKHVGWEPAKYVVAVGSLCALSTSLLGVMFPMPRVLFAMARDGLLFKPLRYMSSRKSPIVATMSSGAVAAVMVLLFNLKALVDMSSIGTIFAYTLVAVCILILRYQEDPGFGYRLEAFTLMGLLIPPSRPTNRTSKNVNMVTIIILFLVIVLSVLLSKAVHSLRRRELWSVLLVSVLVLILVLAVVIIWRQPQSTTKAAFMVNWRGEGGRKDFMHPEDLHLYCSDGDILLVLSVFINTYLMVQLGGETWISYAVWMAVGLIIYFGYGVHHSVQKQRLQEARTQININIVRVNGVAA</sequence>
<dbReference type="Pfam" id="PF13520">
    <property type="entry name" value="AA_permease_2"/>
    <property type="match status" value="1"/>
</dbReference>
<evidence type="ECO:0000256" key="9">
    <source>
        <dbReference type="ARBA" id="ARBA00023180"/>
    </source>
</evidence>
<evidence type="ECO:0000256" key="1">
    <source>
        <dbReference type="ARBA" id="ARBA00004651"/>
    </source>
</evidence>
<comment type="similarity">
    <text evidence="2">Belongs to the amino acid-polyamine-organocation (APC) superfamily. Cationic amino acid transporter (CAT) (TC 2.A.3.3) family.</text>
</comment>
<dbReference type="PANTHER" id="PTHR43243">
    <property type="entry name" value="INNER MEMBRANE TRANSPORTER YGJI-RELATED"/>
    <property type="match status" value="1"/>
</dbReference>
<evidence type="ECO:0000256" key="2">
    <source>
        <dbReference type="ARBA" id="ARBA00008572"/>
    </source>
</evidence>
<evidence type="ECO:0000313" key="15">
    <source>
        <dbReference type="Proteomes" id="UP000504630"/>
    </source>
</evidence>
<dbReference type="KEGG" id="cgob:115020486"/>
<keyword evidence="3" id="KW-0813">Transport</keyword>
<comment type="catalytic activity">
    <reaction evidence="10">
        <text>L-lysine(in) = L-lysine(out)</text>
        <dbReference type="Rhea" id="RHEA:70935"/>
        <dbReference type="ChEBI" id="CHEBI:32551"/>
    </reaction>
</comment>
<evidence type="ECO:0000259" key="14">
    <source>
        <dbReference type="Pfam" id="PF13906"/>
    </source>
</evidence>
<feature type="transmembrane region" description="Helical" evidence="13">
    <location>
        <begin position="420"/>
        <end position="441"/>
    </location>
</feature>
<dbReference type="InterPro" id="IPR029485">
    <property type="entry name" value="CAT_C"/>
</dbReference>
<evidence type="ECO:0000256" key="8">
    <source>
        <dbReference type="ARBA" id="ARBA00023136"/>
    </source>
</evidence>
<dbReference type="Gene3D" id="1.20.1740.10">
    <property type="entry name" value="Amino acid/polyamine transporter I"/>
    <property type="match status" value="1"/>
</dbReference>
<evidence type="ECO:0000256" key="12">
    <source>
        <dbReference type="ARBA" id="ARBA00034450"/>
    </source>
</evidence>
<feature type="transmembrane region" description="Helical" evidence="13">
    <location>
        <begin position="584"/>
        <end position="602"/>
    </location>
</feature>
<feature type="transmembrane region" description="Helical" evidence="13">
    <location>
        <begin position="171"/>
        <end position="189"/>
    </location>
</feature>
<dbReference type="PANTHER" id="PTHR43243:SF19">
    <property type="entry name" value="CATIONIC AMINO ACID TRANSPORTER C-TERMINAL DOMAIN-CONTAINING PROTEIN"/>
    <property type="match status" value="1"/>
</dbReference>
<accession>A0A6J2RAU9</accession>
<evidence type="ECO:0000256" key="4">
    <source>
        <dbReference type="ARBA" id="ARBA00022475"/>
    </source>
</evidence>
<reference evidence="16" key="1">
    <citation type="submission" date="2025-08" db="UniProtKB">
        <authorList>
            <consortium name="RefSeq"/>
        </authorList>
    </citation>
    <scope>IDENTIFICATION</scope>
</reference>